<keyword evidence="6" id="KW-1185">Reference proteome</keyword>
<evidence type="ECO:0000256" key="4">
    <source>
        <dbReference type="SAM" id="MobiDB-lite"/>
    </source>
</evidence>
<keyword evidence="2" id="KW-0677">Repeat</keyword>
<gene>
    <name evidence="5" type="ORF">BSAL_03095</name>
</gene>
<proteinExistence type="predicted"/>
<feature type="region of interest" description="Disordered" evidence="4">
    <location>
        <begin position="465"/>
        <end position="517"/>
    </location>
</feature>
<organism evidence="5 6">
    <name type="scientific">Bodo saltans</name>
    <name type="common">Flagellated protozoan</name>
    <dbReference type="NCBI Taxonomy" id="75058"/>
    <lineage>
        <taxon>Eukaryota</taxon>
        <taxon>Discoba</taxon>
        <taxon>Euglenozoa</taxon>
        <taxon>Kinetoplastea</taxon>
        <taxon>Metakinetoplastina</taxon>
        <taxon>Eubodonida</taxon>
        <taxon>Bodonidae</taxon>
        <taxon>Bodo</taxon>
    </lineage>
</organism>
<accession>A0A0S4JU95</accession>
<keyword evidence="1" id="KW-0433">Leucine-rich repeat</keyword>
<dbReference type="Proteomes" id="UP000051952">
    <property type="component" value="Unassembled WGS sequence"/>
</dbReference>
<evidence type="ECO:0000256" key="2">
    <source>
        <dbReference type="ARBA" id="ARBA00022737"/>
    </source>
</evidence>
<evidence type="ECO:0000256" key="3">
    <source>
        <dbReference type="ARBA" id="ARBA00023136"/>
    </source>
</evidence>
<dbReference type="SUPFAM" id="SSF52058">
    <property type="entry name" value="L domain-like"/>
    <property type="match status" value="1"/>
</dbReference>
<dbReference type="VEuPathDB" id="TriTrypDB:BSAL_03095"/>
<dbReference type="AlphaFoldDB" id="A0A0S4JU95"/>
<keyword evidence="3" id="KW-0472">Membrane</keyword>
<dbReference type="Pfam" id="PF00560">
    <property type="entry name" value="LRR_1"/>
    <property type="match status" value="4"/>
</dbReference>
<dbReference type="FunFam" id="3.80.10.10:FF:000095">
    <property type="entry name" value="LRR receptor-like serine/threonine-protein kinase GSO1"/>
    <property type="match status" value="1"/>
</dbReference>
<evidence type="ECO:0000313" key="5">
    <source>
        <dbReference type="EMBL" id="CUG93982.1"/>
    </source>
</evidence>
<dbReference type="InterPro" id="IPR032675">
    <property type="entry name" value="LRR_dom_sf"/>
</dbReference>
<feature type="compositionally biased region" description="Polar residues" evidence="4">
    <location>
        <begin position="496"/>
        <end position="517"/>
    </location>
</feature>
<reference evidence="6" key="1">
    <citation type="submission" date="2015-09" db="EMBL/GenBank/DDBJ databases">
        <authorList>
            <consortium name="Pathogen Informatics"/>
        </authorList>
    </citation>
    <scope>NUCLEOTIDE SEQUENCE [LARGE SCALE GENOMIC DNA]</scope>
    <source>
        <strain evidence="6">Lake Konstanz</strain>
    </source>
</reference>
<dbReference type="PANTHER" id="PTHR48054">
    <property type="entry name" value="RECEPTOR KINASE-LIKE PROTEIN XA21"/>
    <property type="match status" value="1"/>
</dbReference>
<dbReference type="Gene3D" id="3.80.10.10">
    <property type="entry name" value="Ribonuclease Inhibitor"/>
    <property type="match status" value="4"/>
</dbReference>
<dbReference type="PANTHER" id="PTHR48054:SF82">
    <property type="entry name" value="LRR RECEPTOR-LIKE SERINE_THREONINE-PROTEIN KINASE FLS2"/>
    <property type="match status" value="1"/>
</dbReference>
<evidence type="ECO:0000256" key="1">
    <source>
        <dbReference type="ARBA" id="ARBA00022614"/>
    </source>
</evidence>
<protein>
    <submittedName>
        <fullName evidence="5">GP46-like surface antigen, putative</fullName>
    </submittedName>
</protein>
<feature type="compositionally biased region" description="Low complexity" evidence="4">
    <location>
        <begin position="466"/>
        <end position="495"/>
    </location>
</feature>
<evidence type="ECO:0000313" key="6">
    <source>
        <dbReference type="Proteomes" id="UP000051952"/>
    </source>
</evidence>
<name>A0A0S4JU95_BODSA</name>
<dbReference type="EMBL" id="CYKH01002214">
    <property type="protein sequence ID" value="CUG93982.1"/>
    <property type="molecule type" value="Genomic_DNA"/>
</dbReference>
<dbReference type="InterPro" id="IPR001611">
    <property type="entry name" value="Leu-rich_rpt"/>
</dbReference>
<dbReference type="InterPro" id="IPR052592">
    <property type="entry name" value="LRR-RLK"/>
</dbReference>
<sequence>MCTVVVAGPICGCEHRYSVLMDLFNATNGARWRNNSGWGTLAPCTTNWKGVTCTPMNVSSDSSSSFWYDVTAIDLGNNKLSGTLPRSLVNLTNLVILSLGVNSITGSLPAEWSEFGHLVELYLHSNTLSGTLPDAWGLESSATGGGNLSTTLKTLYLSSNSLSGSIPASWGPSLLVTLQYFFAQTNYLSGTIPDTLTGAGMNMLQIYLSSNLLSGNLPSSWKNMAQVTSIGVAGNRLNGTLPPSWGLGMKQLESLTLSSGSISGTLPAEWGEMVSLASLYLDANSMTGSLPASWGGMTSLALLYLHYNQLTGSLPMEWGALQNLTVASLNGNAFTGGLPSSWGNMISLNTLYLYSNNLTGSLPPSWAQMPSLSSLSMYSNSLRGTIPAEWGQLKKIHSIYLNMNCLYGAIPGNFSTLPLNPGGLRLCNTNVTGGGGSKLASCAGVDNPSVWPAYCSIVPQLHHTKTQTVSPPSQTSSYTSSSTRSSTRSMTTSQQHRFTLTPTVPVDSTESLPDNATTSWSPSQSYVTCAALLTTSILRDSVALSPVTSQLPTQGNIGAAEVAVLTQQQRQIITSEILISANPLGRSLLMRAPWIAMNMTLGLFPWNAMSRFSVANVTLADSRRSATTVLPLAWLVEVPHHHPLGDAATDTDKSTVDLAWFVIFAAPPSGSGGGWLGFDTPVMTDKTLQLRVTLTCDGAPAVTVAVNIPAPGSLPSLVGEVKAAVGYSQIVSVIAGGASSERCRCCSRWRCGGLRSETM</sequence>